<evidence type="ECO:0000256" key="1">
    <source>
        <dbReference type="SAM" id="MobiDB-lite"/>
    </source>
</evidence>
<accession>A0A8S9WXN1</accession>
<comment type="caution">
    <text evidence="2">The sequence shown here is derived from an EMBL/GenBank/DDBJ whole genome shotgun (WGS) entry which is preliminary data.</text>
</comment>
<protein>
    <submittedName>
        <fullName evidence="2">Uncharacterized protein</fullName>
    </submittedName>
</protein>
<dbReference type="Proteomes" id="UP000466442">
    <property type="component" value="Unassembled WGS sequence"/>
</dbReference>
<proteinExistence type="predicted"/>
<dbReference type="AlphaFoldDB" id="A0A8S9WXN1"/>
<evidence type="ECO:0000313" key="3">
    <source>
        <dbReference type="Proteomes" id="UP000466442"/>
    </source>
</evidence>
<dbReference type="EMBL" id="WIXP02000014">
    <property type="protein sequence ID" value="KAF6200065.1"/>
    <property type="molecule type" value="Genomic_DNA"/>
</dbReference>
<feature type="region of interest" description="Disordered" evidence="1">
    <location>
        <begin position="28"/>
        <end position="56"/>
    </location>
</feature>
<sequence length="56" mass="6627">MYWIDEKWRPRDDLHEAYTAMRKAQQKAEADAKAHMKKPKTRQTDGSIHLKVSNSQ</sequence>
<evidence type="ECO:0000313" key="2">
    <source>
        <dbReference type="EMBL" id="KAF6200065.1"/>
    </source>
</evidence>
<reference evidence="2" key="1">
    <citation type="journal article" date="2021" name="Mol. Ecol. Resour.">
        <title>Apolygus lucorum genome provides insights into omnivorousness and mesophyll feeding.</title>
        <authorList>
            <person name="Liu Y."/>
            <person name="Liu H."/>
            <person name="Wang H."/>
            <person name="Huang T."/>
            <person name="Liu B."/>
            <person name="Yang B."/>
            <person name="Yin L."/>
            <person name="Li B."/>
            <person name="Zhang Y."/>
            <person name="Zhang S."/>
            <person name="Jiang F."/>
            <person name="Zhang X."/>
            <person name="Ren Y."/>
            <person name="Wang B."/>
            <person name="Wang S."/>
            <person name="Lu Y."/>
            <person name="Wu K."/>
            <person name="Fan W."/>
            <person name="Wang G."/>
        </authorList>
    </citation>
    <scope>NUCLEOTIDE SEQUENCE</scope>
    <source>
        <strain evidence="2">12Hb</strain>
    </source>
</reference>
<keyword evidence="3" id="KW-1185">Reference proteome</keyword>
<gene>
    <name evidence="2" type="ORF">GE061_006365</name>
</gene>
<organism evidence="2 3">
    <name type="scientific">Apolygus lucorum</name>
    <name type="common">Small green plant bug</name>
    <name type="synonym">Lygocoris lucorum</name>
    <dbReference type="NCBI Taxonomy" id="248454"/>
    <lineage>
        <taxon>Eukaryota</taxon>
        <taxon>Metazoa</taxon>
        <taxon>Ecdysozoa</taxon>
        <taxon>Arthropoda</taxon>
        <taxon>Hexapoda</taxon>
        <taxon>Insecta</taxon>
        <taxon>Pterygota</taxon>
        <taxon>Neoptera</taxon>
        <taxon>Paraneoptera</taxon>
        <taxon>Hemiptera</taxon>
        <taxon>Heteroptera</taxon>
        <taxon>Panheteroptera</taxon>
        <taxon>Cimicomorpha</taxon>
        <taxon>Miridae</taxon>
        <taxon>Mirini</taxon>
        <taxon>Apolygus</taxon>
    </lineage>
</organism>
<name>A0A8S9WXN1_APOLU</name>